<gene>
    <name evidence="1" type="ORF">EZS27_026304</name>
</gene>
<reference evidence="1" key="1">
    <citation type="submission" date="2019-03" db="EMBL/GenBank/DDBJ databases">
        <title>Single cell metagenomics reveals metabolic interactions within the superorganism composed of flagellate Streblomastix strix and complex community of Bacteroidetes bacteria on its surface.</title>
        <authorList>
            <person name="Treitli S.C."/>
            <person name="Kolisko M."/>
            <person name="Husnik F."/>
            <person name="Keeling P."/>
            <person name="Hampl V."/>
        </authorList>
    </citation>
    <scope>NUCLEOTIDE SEQUENCE</scope>
    <source>
        <strain evidence="1">STM</strain>
    </source>
</reference>
<evidence type="ECO:0000313" key="1">
    <source>
        <dbReference type="EMBL" id="KAA6324359.1"/>
    </source>
</evidence>
<dbReference type="EMBL" id="SNRY01002589">
    <property type="protein sequence ID" value="KAA6324359.1"/>
    <property type="molecule type" value="Genomic_DNA"/>
</dbReference>
<sequence length="51" mass="5889">MVNWVLPIWDSFINLSAKGDEFQSANKIKNNSISRGHQGYTCKAYHYTCNH</sequence>
<name>A0A5J4QT30_9ZZZZ</name>
<dbReference type="AlphaFoldDB" id="A0A5J4QT30"/>
<proteinExistence type="predicted"/>
<protein>
    <submittedName>
        <fullName evidence="1">Uncharacterized protein</fullName>
    </submittedName>
</protein>
<comment type="caution">
    <text evidence="1">The sequence shown here is derived from an EMBL/GenBank/DDBJ whole genome shotgun (WGS) entry which is preliminary data.</text>
</comment>
<accession>A0A5J4QT30</accession>
<organism evidence="1">
    <name type="scientific">termite gut metagenome</name>
    <dbReference type="NCBI Taxonomy" id="433724"/>
    <lineage>
        <taxon>unclassified sequences</taxon>
        <taxon>metagenomes</taxon>
        <taxon>organismal metagenomes</taxon>
    </lineage>
</organism>